<evidence type="ECO:0000256" key="1">
    <source>
        <dbReference type="SAM" id="MobiDB-lite"/>
    </source>
</evidence>
<dbReference type="AlphaFoldDB" id="A0A0B2UUF4"/>
<keyword evidence="3" id="KW-1185">Reference proteome</keyword>
<accession>A0A0B2UUF4</accession>
<protein>
    <submittedName>
        <fullName evidence="2">Uncharacterized protein</fullName>
    </submittedName>
</protein>
<evidence type="ECO:0000313" key="3">
    <source>
        <dbReference type="Proteomes" id="UP000031036"/>
    </source>
</evidence>
<reference evidence="2 3" key="1">
    <citation type="submission" date="2014-11" db="EMBL/GenBank/DDBJ databases">
        <title>Genetic blueprint of the zoonotic pathogen Toxocara canis.</title>
        <authorList>
            <person name="Zhu X.-Q."/>
            <person name="Korhonen P.K."/>
            <person name="Cai H."/>
            <person name="Young N.D."/>
            <person name="Nejsum P."/>
            <person name="von Samson-Himmelstjerna G."/>
            <person name="Boag P.R."/>
            <person name="Tan P."/>
            <person name="Li Q."/>
            <person name="Min J."/>
            <person name="Yang Y."/>
            <person name="Wang X."/>
            <person name="Fang X."/>
            <person name="Hall R.S."/>
            <person name="Hofmann A."/>
            <person name="Sternberg P.W."/>
            <person name="Jex A.R."/>
            <person name="Gasser R.B."/>
        </authorList>
    </citation>
    <scope>NUCLEOTIDE SEQUENCE [LARGE SCALE GENOMIC DNA]</scope>
    <source>
        <strain evidence="2">PN_DK_2014</strain>
    </source>
</reference>
<feature type="non-terminal residue" evidence="2">
    <location>
        <position position="150"/>
    </location>
</feature>
<evidence type="ECO:0000313" key="2">
    <source>
        <dbReference type="EMBL" id="KHN73033.1"/>
    </source>
</evidence>
<dbReference type="Proteomes" id="UP000031036">
    <property type="component" value="Unassembled WGS sequence"/>
</dbReference>
<organism evidence="2 3">
    <name type="scientific">Toxocara canis</name>
    <name type="common">Canine roundworm</name>
    <dbReference type="NCBI Taxonomy" id="6265"/>
    <lineage>
        <taxon>Eukaryota</taxon>
        <taxon>Metazoa</taxon>
        <taxon>Ecdysozoa</taxon>
        <taxon>Nematoda</taxon>
        <taxon>Chromadorea</taxon>
        <taxon>Rhabditida</taxon>
        <taxon>Spirurina</taxon>
        <taxon>Ascaridomorpha</taxon>
        <taxon>Ascaridoidea</taxon>
        <taxon>Toxocaridae</taxon>
        <taxon>Toxocara</taxon>
    </lineage>
</organism>
<comment type="caution">
    <text evidence="2">The sequence shown here is derived from an EMBL/GenBank/DDBJ whole genome shotgun (WGS) entry which is preliminary data.</text>
</comment>
<gene>
    <name evidence="2" type="ORF">Tcan_01720</name>
</gene>
<dbReference type="EMBL" id="JPKZ01003169">
    <property type="protein sequence ID" value="KHN73033.1"/>
    <property type="molecule type" value="Genomic_DNA"/>
</dbReference>
<proteinExistence type="predicted"/>
<feature type="region of interest" description="Disordered" evidence="1">
    <location>
        <begin position="90"/>
        <end position="114"/>
    </location>
</feature>
<feature type="compositionally biased region" description="Low complexity" evidence="1">
    <location>
        <begin position="90"/>
        <end position="99"/>
    </location>
</feature>
<name>A0A0B2UUF4_TOXCA</name>
<sequence length="150" mass="16924">MLTWPFCYRYFQKSRLCCERRSLPVQRRAVGIRMAHAKAAGKVGMVDPVFSSLLEKQITQSRFALSRICAGRSDPSSLVFLRILLSPIPQSPSSQAQPQTAPVSVPDRGSRCGLQSPREIMKLSVCLKKRLPRFPTWVFSSFLPKTDLLQ</sequence>